<evidence type="ECO:0000313" key="1">
    <source>
        <dbReference type="EMBL" id="CCC39982.1"/>
    </source>
</evidence>
<evidence type="ECO:0000313" key="2">
    <source>
        <dbReference type="Proteomes" id="UP000007954"/>
    </source>
</evidence>
<dbReference type="Proteomes" id="UP000007954">
    <property type="component" value="Chromosome"/>
</dbReference>
<dbReference type="AlphaFoldDB" id="G0LKM4"/>
<dbReference type="PROSITE" id="PS51257">
    <property type="entry name" value="PROKAR_LIPOPROTEIN"/>
    <property type="match status" value="1"/>
</dbReference>
<name>G0LKM4_HALWC</name>
<dbReference type="EMBL" id="FR746099">
    <property type="protein sequence ID" value="CCC39982.1"/>
    <property type="molecule type" value="Genomic_DNA"/>
</dbReference>
<proteinExistence type="predicted"/>
<accession>G0LKM4</accession>
<protein>
    <submittedName>
        <fullName evidence="1">Uncharacterized protein</fullName>
    </submittedName>
</protein>
<sequence length="256" mass="27711">MKRRMLIRTVIGSIAVGSTAGCIRAFQSDDQSPPPRKSNIIRDISVTNSGEIIKVTTAPDESQWVMTRQEIDAASSRAQVENTNNQISWHQRAIAEVDSGLDAASPIGTVEAKGRGATGRGRGGFSSAPRTSNGRAWYGGGAYAATWYNNHDNEVSRVPVTINMIGIGFIGDNDTFTERSIGPGPINWDTTYNDPTGDIRSDLSPRSGWYRVGAEVNAELAGGGTQPLGWECIDLRVRSTGNDEEITKKWKVSPRI</sequence>
<dbReference type="RefSeq" id="WP_014555716.1">
    <property type="nucleotide sequence ID" value="NC_017459.1"/>
</dbReference>
<gene>
    <name evidence="1" type="ordered locus">Hqrw_2080</name>
</gene>
<organism evidence="1 2">
    <name type="scientific">Haloquadratum walsbyi (strain DSM 16854 / JCM 12705 / C23)</name>
    <dbReference type="NCBI Taxonomy" id="768065"/>
    <lineage>
        <taxon>Archaea</taxon>
        <taxon>Methanobacteriati</taxon>
        <taxon>Methanobacteriota</taxon>
        <taxon>Stenosarchaea group</taxon>
        <taxon>Halobacteria</taxon>
        <taxon>Halobacteriales</taxon>
        <taxon>Haloferacaceae</taxon>
        <taxon>Haloquadratum</taxon>
    </lineage>
</organism>
<dbReference type="HOGENOM" id="CLU_1149794_0_0_2"/>
<dbReference type="OrthoDB" id="199072at2157"/>
<dbReference type="KEGG" id="hwc:Hqrw_2080"/>
<reference evidence="1 2" key="1">
    <citation type="journal article" date="2011" name="PLoS ONE">
        <title>Haloquadratum walsbyi: limited diversity in a global pond.</title>
        <authorList>
            <person name="Dyall-Smith M."/>
            <person name="Pfeiffer F."/>
            <person name="Klee K."/>
            <person name="Palm P."/>
            <person name="Gross K."/>
            <person name="Schuster S.C."/>
            <person name="Rampp M."/>
            <person name="Oesterhelt D."/>
        </authorList>
    </citation>
    <scope>NUCLEOTIDE SEQUENCE [LARGE SCALE GENOMIC DNA]</scope>
    <source>
        <strain evidence="2">DSM 16854 / JCM 12705 / C23</strain>
    </source>
</reference>
<dbReference type="GeneID" id="12446806"/>